<dbReference type="PROSITE" id="PS00888">
    <property type="entry name" value="CNMP_BINDING_1"/>
    <property type="match status" value="1"/>
</dbReference>
<evidence type="ECO:0000313" key="4">
    <source>
        <dbReference type="Proteomes" id="UP000039865"/>
    </source>
</evidence>
<feature type="compositionally biased region" description="Polar residues" evidence="1">
    <location>
        <begin position="160"/>
        <end position="170"/>
    </location>
</feature>
<keyword evidence="3" id="KW-0808">Transferase</keyword>
<dbReference type="AlphaFoldDB" id="A0A078APZ8"/>
<feature type="compositionally biased region" description="Polar residues" evidence="1">
    <location>
        <begin position="480"/>
        <end position="494"/>
    </location>
</feature>
<dbReference type="Pfam" id="PF00027">
    <property type="entry name" value="cNMP_binding"/>
    <property type="match status" value="2"/>
</dbReference>
<feature type="region of interest" description="Disordered" evidence="1">
    <location>
        <begin position="153"/>
        <end position="173"/>
    </location>
</feature>
<sequence length="616" mass="70897">MQDKSQQPSKSREELSLLQNLSEPQKHYVVQYLFPTLVDAMNLFMMEAQRSSHYEEFMKQNYTKPTQSMQQIQNQQPTIDAISTKSSSFQSYNYQPNVDQKPKVDQMEQKRNQLISSRSRFSSGTSFNSAVSLNTIQFDPVQQFQEAFVEASKSQKNRSKLNNDTNSVNSPLVRPSDQYLQTKRRSVFSRPYETLDEMQEFTPPVHQKSEEQLQKLMEILKTSFLTKNLSLFELKIIADAMYLKKFQRNDLIIRYGDIGQEYFILDSGVVEVLVYQDGVDPNDPLIFKKVKFSKFLKPFVGFGEIALLYNDKRTASVRAADVCDTWVLEGKVFKHIIIKATITRRNIELQFIDSINVFKDIDRFNKMTLIDALEPKKFSQGDTIFQQGSEGDNFYILEEGEVDCYQKVFGQNEPKLIRTLQPGDHFGEIALIGDCPRTLTVKVKSTNCKLLALSKVQFLTILPIIEPYLKKDWSNINPSMNASQIMPTKQSSFRAYSLQKKSSEEDESSSDNSCRQGQQPTKTSSFGSYSLKMQENSQSPPTRGKSRLVQQNQIIEENENEDEFNATAQSQEQNFGQQDEETQKQQLINELANTQVLIDDEQDGTVMQEQTNIEQK</sequence>
<dbReference type="InParanoid" id="A0A078APZ8"/>
<dbReference type="InterPro" id="IPR018490">
    <property type="entry name" value="cNMP-bd_dom_sf"/>
</dbReference>
<dbReference type="GO" id="GO:0004862">
    <property type="term" value="F:cAMP-dependent protein kinase inhibitor activity"/>
    <property type="evidence" value="ECO:0007669"/>
    <property type="project" value="TreeGrafter"/>
</dbReference>
<feature type="compositionally biased region" description="Polar residues" evidence="1">
    <location>
        <begin position="566"/>
        <end position="577"/>
    </location>
</feature>
<dbReference type="GO" id="GO:0016301">
    <property type="term" value="F:kinase activity"/>
    <property type="evidence" value="ECO:0007669"/>
    <property type="project" value="UniProtKB-KW"/>
</dbReference>
<dbReference type="SUPFAM" id="SSF51206">
    <property type="entry name" value="cAMP-binding domain-like"/>
    <property type="match status" value="2"/>
</dbReference>
<dbReference type="PRINTS" id="PR00103">
    <property type="entry name" value="CAMPKINASE"/>
</dbReference>
<dbReference type="InterPro" id="IPR018488">
    <property type="entry name" value="cNMP-bd_CS"/>
</dbReference>
<gene>
    <name evidence="3" type="primary">Contig1779.g1925</name>
    <name evidence="3" type="ORF">STYLEM_13483</name>
</gene>
<dbReference type="PANTHER" id="PTHR11635">
    <property type="entry name" value="CAMP-DEPENDENT PROTEIN KINASE REGULATORY CHAIN"/>
    <property type="match status" value="1"/>
</dbReference>
<dbReference type="PANTHER" id="PTHR11635:SF152">
    <property type="entry name" value="CAMP-DEPENDENT PROTEIN KINASE TYPE I REGULATORY SUBUNIT-RELATED"/>
    <property type="match status" value="1"/>
</dbReference>
<feature type="compositionally biased region" description="Polar residues" evidence="1">
    <location>
        <begin position="514"/>
        <end position="541"/>
    </location>
</feature>
<dbReference type="InterPro" id="IPR014710">
    <property type="entry name" value="RmlC-like_jellyroll"/>
</dbReference>
<dbReference type="PROSITE" id="PS50042">
    <property type="entry name" value="CNMP_BINDING_3"/>
    <property type="match status" value="2"/>
</dbReference>
<proteinExistence type="predicted"/>
<dbReference type="CDD" id="cd00038">
    <property type="entry name" value="CAP_ED"/>
    <property type="match status" value="2"/>
</dbReference>
<dbReference type="EMBL" id="CCKQ01012788">
    <property type="protein sequence ID" value="CDW84420.1"/>
    <property type="molecule type" value="Genomic_DNA"/>
</dbReference>
<dbReference type="GO" id="GO:0005952">
    <property type="term" value="C:cAMP-dependent protein kinase complex"/>
    <property type="evidence" value="ECO:0007669"/>
    <property type="project" value="InterPro"/>
</dbReference>
<name>A0A078APZ8_STYLE</name>
<dbReference type="InterPro" id="IPR000595">
    <property type="entry name" value="cNMP-bd_dom"/>
</dbReference>
<evidence type="ECO:0000259" key="2">
    <source>
        <dbReference type="PROSITE" id="PS50042"/>
    </source>
</evidence>
<feature type="region of interest" description="Disordered" evidence="1">
    <location>
        <begin position="480"/>
        <end position="584"/>
    </location>
</feature>
<reference evidence="3 4" key="1">
    <citation type="submission" date="2014-06" db="EMBL/GenBank/DDBJ databases">
        <authorList>
            <person name="Swart Estienne"/>
        </authorList>
    </citation>
    <scope>NUCLEOTIDE SEQUENCE [LARGE SCALE GENOMIC DNA]</scope>
    <source>
        <strain evidence="3 4">130c</strain>
    </source>
</reference>
<dbReference type="GO" id="GO:0005829">
    <property type="term" value="C:cytosol"/>
    <property type="evidence" value="ECO:0007669"/>
    <property type="project" value="TreeGrafter"/>
</dbReference>
<organism evidence="3 4">
    <name type="scientific">Stylonychia lemnae</name>
    <name type="common">Ciliate</name>
    <dbReference type="NCBI Taxonomy" id="5949"/>
    <lineage>
        <taxon>Eukaryota</taxon>
        <taxon>Sar</taxon>
        <taxon>Alveolata</taxon>
        <taxon>Ciliophora</taxon>
        <taxon>Intramacronucleata</taxon>
        <taxon>Spirotrichea</taxon>
        <taxon>Stichotrichia</taxon>
        <taxon>Sporadotrichida</taxon>
        <taxon>Oxytrichidae</taxon>
        <taxon>Stylonychinae</taxon>
        <taxon>Stylonychia</taxon>
    </lineage>
</organism>
<feature type="domain" description="Cyclic nucleotide-binding" evidence="2">
    <location>
        <begin position="357"/>
        <end position="479"/>
    </location>
</feature>
<dbReference type="Gene3D" id="2.60.120.10">
    <property type="entry name" value="Jelly Rolls"/>
    <property type="match status" value="2"/>
</dbReference>
<keyword evidence="4" id="KW-1185">Reference proteome</keyword>
<keyword evidence="3" id="KW-0418">Kinase</keyword>
<dbReference type="GO" id="GO:0034236">
    <property type="term" value="F:protein kinase A catalytic subunit binding"/>
    <property type="evidence" value="ECO:0007669"/>
    <property type="project" value="TreeGrafter"/>
</dbReference>
<dbReference type="OrthoDB" id="417078at2759"/>
<evidence type="ECO:0000313" key="3">
    <source>
        <dbReference type="EMBL" id="CDW84420.1"/>
    </source>
</evidence>
<protein>
    <submittedName>
        <fullName evidence="3">Camp-dependent protein kinase regulatory</fullName>
    </submittedName>
</protein>
<dbReference type="PROSITE" id="PS00889">
    <property type="entry name" value="CNMP_BINDING_2"/>
    <property type="match status" value="1"/>
</dbReference>
<dbReference type="InterPro" id="IPR050503">
    <property type="entry name" value="cAMP-dep_PK_reg_su-like"/>
</dbReference>
<dbReference type="GO" id="GO:0030552">
    <property type="term" value="F:cAMP binding"/>
    <property type="evidence" value="ECO:0007669"/>
    <property type="project" value="TreeGrafter"/>
</dbReference>
<accession>A0A078APZ8</accession>
<dbReference type="SMART" id="SM00100">
    <property type="entry name" value="cNMP"/>
    <property type="match status" value="2"/>
</dbReference>
<feature type="domain" description="Cyclic nucleotide-binding" evidence="2">
    <location>
        <begin position="225"/>
        <end position="354"/>
    </location>
</feature>
<dbReference type="Proteomes" id="UP000039865">
    <property type="component" value="Unassembled WGS sequence"/>
</dbReference>
<evidence type="ECO:0000256" key="1">
    <source>
        <dbReference type="SAM" id="MobiDB-lite"/>
    </source>
</evidence>